<dbReference type="Proteomes" id="UP000187209">
    <property type="component" value="Unassembled WGS sequence"/>
</dbReference>
<dbReference type="EMBL" id="MPUH01001454">
    <property type="protein sequence ID" value="OMJ67683.1"/>
    <property type="molecule type" value="Genomic_DNA"/>
</dbReference>
<accession>A0A1R2AT28</accession>
<protein>
    <submittedName>
        <fullName evidence="2">Uncharacterized protein</fullName>
    </submittedName>
</protein>
<dbReference type="Gene3D" id="3.40.50.300">
    <property type="entry name" value="P-loop containing nucleotide triphosphate hydrolases"/>
    <property type="match status" value="1"/>
</dbReference>
<dbReference type="OrthoDB" id="310514at2759"/>
<reference evidence="2 3" key="1">
    <citation type="submission" date="2016-11" db="EMBL/GenBank/DDBJ databases">
        <title>The macronuclear genome of Stentor coeruleus: a giant cell with tiny introns.</title>
        <authorList>
            <person name="Slabodnick M."/>
            <person name="Ruby J.G."/>
            <person name="Reiff S.B."/>
            <person name="Swart E.C."/>
            <person name="Gosai S."/>
            <person name="Prabakaran S."/>
            <person name="Witkowska E."/>
            <person name="Larue G.E."/>
            <person name="Fisher S."/>
            <person name="Freeman R.M."/>
            <person name="Gunawardena J."/>
            <person name="Chu W."/>
            <person name="Stover N.A."/>
            <person name="Gregory B.D."/>
            <person name="Nowacki M."/>
            <person name="Derisi J."/>
            <person name="Roy S.W."/>
            <person name="Marshall W.F."/>
            <person name="Sood P."/>
        </authorList>
    </citation>
    <scope>NUCLEOTIDE SEQUENCE [LARGE SCALE GENOMIC DNA]</scope>
    <source>
        <strain evidence="2">WM001</strain>
    </source>
</reference>
<organism evidence="2 3">
    <name type="scientific">Stentor coeruleus</name>
    <dbReference type="NCBI Taxonomy" id="5963"/>
    <lineage>
        <taxon>Eukaryota</taxon>
        <taxon>Sar</taxon>
        <taxon>Alveolata</taxon>
        <taxon>Ciliophora</taxon>
        <taxon>Postciliodesmatophora</taxon>
        <taxon>Heterotrichea</taxon>
        <taxon>Heterotrichida</taxon>
        <taxon>Stentoridae</taxon>
        <taxon>Stentor</taxon>
    </lineage>
</organism>
<sequence>MNLTKLEEEVDFINNEISRCDKALPSRANDTVIFVGLTGAGKTTLYSLICGKNVKIIENPDDGSLIYDLENQHDFQKIGISTKSCTSIPNCKQIDKILYVDTPGLEGNDGCSQQIINAFYIKKVFSISSKVKIVLVIDYGTISISRGKNLADLFDHLLELIPDEQILSNCMSILITRCPSTYTSAAFANKANEFCTNNNSFNNSKDILSSIVSNVSKIILFQAPNNISDPIPDLKSRLLESLDTFNWSSIKINPTVGLSAQLKLKDIIRTLNIRMNNDFDEISNLIKFKFLSSFNKRVLNLLIFYLRSMQFSKKTKEFLKSLENLKNYLNSKNPYESYRNAINTNKLINVPYQKIIDANKLIKFYKLIIKINKPINSWKLVISKIISNLQSRISTIEMRERVRKAKADAEKKQQEIKRLEDEKKEAEKIREQQEIEKRKLQSQQEERQRYINQQIRIELERQADLRRRAQERPRIIYRSSSPLCGIF</sequence>
<evidence type="ECO:0000313" key="3">
    <source>
        <dbReference type="Proteomes" id="UP000187209"/>
    </source>
</evidence>
<keyword evidence="1" id="KW-0175">Coiled coil</keyword>
<proteinExistence type="predicted"/>
<evidence type="ECO:0000256" key="1">
    <source>
        <dbReference type="SAM" id="Coils"/>
    </source>
</evidence>
<evidence type="ECO:0000313" key="2">
    <source>
        <dbReference type="EMBL" id="OMJ67683.1"/>
    </source>
</evidence>
<name>A0A1R2AT28_9CILI</name>
<comment type="caution">
    <text evidence="2">The sequence shown here is derived from an EMBL/GenBank/DDBJ whole genome shotgun (WGS) entry which is preliminary data.</text>
</comment>
<feature type="coiled-coil region" evidence="1">
    <location>
        <begin position="395"/>
        <end position="472"/>
    </location>
</feature>
<dbReference type="SUPFAM" id="SSF52540">
    <property type="entry name" value="P-loop containing nucleoside triphosphate hydrolases"/>
    <property type="match status" value="1"/>
</dbReference>
<keyword evidence="3" id="KW-1185">Reference proteome</keyword>
<dbReference type="InterPro" id="IPR027417">
    <property type="entry name" value="P-loop_NTPase"/>
</dbReference>
<gene>
    <name evidence="2" type="ORF">SteCoe_35083</name>
</gene>
<dbReference type="AlphaFoldDB" id="A0A1R2AT28"/>